<feature type="region of interest" description="Disordered" evidence="1">
    <location>
        <begin position="131"/>
        <end position="160"/>
    </location>
</feature>
<accession>A0AAD5RW30</accession>
<evidence type="ECO:0000256" key="1">
    <source>
        <dbReference type="SAM" id="MobiDB-lite"/>
    </source>
</evidence>
<reference evidence="2" key="1">
    <citation type="submission" date="2022-07" db="EMBL/GenBank/DDBJ databases">
        <title>Draft genome sequence of Zalerion maritima ATCC 34329, a (micro)plastics degrading marine fungus.</title>
        <authorList>
            <person name="Paco A."/>
            <person name="Goncalves M.F.M."/>
            <person name="Rocha-Santos T.A.P."/>
            <person name="Alves A."/>
        </authorList>
    </citation>
    <scope>NUCLEOTIDE SEQUENCE</scope>
    <source>
        <strain evidence="2">ATCC 34329</strain>
    </source>
</reference>
<dbReference type="Proteomes" id="UP001201980">
    <property type="component" value="Unassembled WGS sequence"/>
</dbReference>
<organism evidence="2 3">
    <name type="scientific">Zalerion maritima</name>
    <dbReference type="NCBI Taxonomy" id="339359"/>
    <lineage>
        <taxon>Eukaryota</taxon>
        <taxon>Fungi</taxon>
        <taxon>Dikarya</taxon>
        <taxon>Ascomycota</taxon>
        <taxon>Pezizomycotina</taxon>
        <taxon>Sordariomycetes</taxon>
        <taxon>Lulworthiomycetidae</taxon>
        <taxon>Lulworthiales</taxon>
        <taxon>Lulworthiaceae</taxon>
        <taxon>Zalerion</taxon>
    </lineage>
</organism>
<dbReference type="AlphaFoldDB" id="A0AAD5RW30"/>
<keyword evidence="3" id="KW-1185">Reference proteome</keyword>
<feature type="compositionally biased region" description="Acidic residues" evidence="1">
    <location>
        <begin position="332"/>
        <end position="347"/>
    </location>
</feature>
<dbReference type="EMBL" id="JAKWBI020000055">
    <property type="protein sequence ID" value="KAJ2904400.1"/>
    <property type="molecule type" value="Genomic_DNA"/>
</dbReference>
<evidence type="ECO:0000313" key="3">
    <source>
        <dbReference type="Proteomes" id="UP001201980"/>
    </source>
</evidence>
<feature type="compositionally biased region" description="Low complexity" evidence="1">
    <location>
        <begin position="139"/>
        <end position="159"/>
    </location>
</feature>
<name>A0AAD5RW30_9PEZI</name>
<gene>
    <name evidence="2" type="ORF">MKZ38_008185</name>
</gene>
<comment type="caution">
    <text evidence="2">The sequence shown here is derived from an EMBL/GenBank/DDBJ whole genome shotgun (WGS) entry which is preliminary data.</text>
</comment>
<proteinExistence type="predicted"/>
<protein>
    <submittedName>
        <fullName evidence="2">Uncharacterized protein</fullName>
    </submittedName>
</protein>
<sequence length="347" mass="38674">MPPTASISQPEHQRHPILLSPALPSELLSHILHNHRHPTVLIICGTRQHFLASLAQDVLQQLSLSLHHHHGAAHGGSDTMHIPELNLPAHELLIAPLAQVAVSRHIRLVFVPTVTHLEAWLSVFVPRDTTIPPPPQPAPQQEDPSSGSSVSSSNSNNSSKAQPALMVYGFLSLHRDTSEWSAQGIGNTASALAEAAHRSKFRATVVEPLEFDEEGEVRDLSRLLRETVPILSGAVRREIEHGRWTGRTVDVERVMRRWFRIENGEWEVSRVEAIPLATQPDEDMYEHSQMPEGMEEAVERHESPEWAPLNPSVPMAVDENMSEGSRGLSNPEDIEQEIVQETEDPFR</sequence>
<evidence type="ECO:0000313" key="2">
    <source>
        <dbReference type="EMBL" id="KAJ2904400.1"/>
    </source>
</evidence>
<feature type="region of interest" description="Disordered" evidence="1">
    <location>
        <begin position="300"/>
        <end position="347"/>
    </location>
</feature>